<evidence type="ECO:0000313" key="1">
    <source>
        <dbReference type="EMBL" id="MCU6695569.1"/>
    </source>
</evidence>
<comment type="caution">
    <text evidence="1">The sequence shown here is derived from an EMBL/GenBank/DDBJ whole genome shotgun (WGS) entry which is preliminary data.</text>
</comment>
<gene>
    <name evidence="1" type="ORF">OCV63_01495</name>
</gene>
<name>A0ABT2RTD0_9FIRM</name>
<protein>
    <submittedName>
        <fullName evidence="1">Uncharacterized protein</fullName>
    </submittedName>
</protein>
<keyword evidence="2" id="KW-1185">Reference proteome</keyword>
<reference evidence="1 2" key="1">
    <citation type="journal article" date="2021" name="ISME Commun">
        <title>Automated analysis of genomic sequences facilitates high-throughput and comprehensive description of bacteria.</title>
        <authorList>
            <person name="Hitch T.C.A."/>
        </authorList>
    </citation>
    <scope>NUCLEOTIDE SEQUENCE [LARGE SCALE GENOMIC DNA]</scope>
    <source>
        <strain evidence="1 2">Sanger_04</strain>
    </source>
</reference>
<dbReference type="EMBL" id="JAOQKC010000002">
    <property type="protein sequence ID" value="MCU6695569.1"/>
    <property type="molecule type" value="Genomic_DNA"/>
</dbReference>
<evidence type="ECO:0000313" key="2">
    <source>
        <dbReference type="Proteomes" id="UP001652461"/>
    </source>
</evidence>
<dbReference type="Proteomes" id="UP001652461">
    <property type="component" value="Unassembled WGS sequence"/>
</dbReference>
<proteinExistence type="predicted"/>
<dbReference type="RefSeq" id="WP_158361661.1">
    <property type="nucleotide sequence ID" value="NZ_JAOQKC010000002.1"/>
</dbReference>
<organism evidence="1 2">
    <name type="scientific">Laedolimicola ammoniilytica</name>
    <dbReference type="NCBI Taxonomy" id="2981771"/>
    <lineage>
        <taxon>Bacteria</taxon>
        <taxon>Bacillati</taxon>
        <taxon>Bacillota</taxon>
        <taxon>Clostridia</taxon>
        <taxon>Lachnospirales</taxon>
        <taxon>Lachnospiraceae</taxon>
        <taxon>Laedolimicola</taxon>
    </lineage>
</organism>
<sequence length="157" mass="18051">MKRIVEKQCPICGKVTYMVIDAENYDQVMEYMVALYFNTKRKMVQKALPFLDKFGREFIKSGYCPECQEDLCNSVLEDKSSYFSCSDIDNEVLDEFFEVVYKIGAVNALSSDKANTLSMHQKLYIANAFEVWERLQVDDSGKIILVSEVSEDEKGKS</sequence>
<accession>A0ABT2RTD0</accession>